<evidence type="ECO:0000313" key="4">
    <source>
        <dbReference type="EMBL" id="OAD73200.1"/>
    </source>
</evidence>
<dbReference type="GO" id="GO:0005634">
    <property type="term" value="C:nucleus"/>
    <property type="evidence" value="ECO:0007669"/>
    <property type="project" value="UniProtKB-SubCell"/>
</dbReference>
<keyword evidence="2" id="KW-0804">Transcription</keyword>
<evidence type="ECO:0000256" key="1">
    <source>
        <dbReference type="ARBA" id="ARBA00004123"/>
    </source>
</evidence>
<dbReference type="SUPFAM" id="SSF50978">
    <property type="entry name" value="WD40 repeat-like"/>
    <property type="match status" value="1"/>
</dbReference>
<gene>
    <name evidence="4" type="ORF">PHYBLDRAFT_187025</name>
</gene>
<evidence type="ECO:0000313" key="5">
    <source>
        <dbReference type="Proteomes" id="UP000077315"/>
    </source>
</evidence>
<organism evidence="4 5">
    <name type="scientific">Phycomyces blakesleeanus (strain ATCC 8743b / DSM 1359 / FGSC 10004 / NBRC 33097 / NRRL 1555)</name>
    <dbReference type="NCBI Taxonomy" id="763407"/>
    <lineage>
        <taxon>Eukaryota</taxon>
        <taxon>Fungi</taxon>
        <taxon>Fungi incertae sedis</taxon>
        <taxon>Mucoromycota</taxon>
        <taxon>Mucoromycotina</taxon>
        <taxon>Mucoromycetes</taxon>
        <taxon>Mucorales</taxon>
        <taxon>Phycomycetaceae</taxon>
        <taxon>Phycomyces</taxon>
    </lineage>
</organism>
<sequence length="544" mass="61188">MTSQTLPKKKKLTVERLFRSKTPGSSIETDYEGPAKERLLPDLLDGQYTTYDNVHALATDYKVVSHSEALAYLPEETEPIDVTVGISTKANIKIKTRESVCLDSYMDYKKGFVLNTGCSIWSLDFCPKTPSKDSHPDIHYLAVAGYKSPYPELHSLDLHQPTGSYLNCIQIWRFDLSVKGAQRVPVLDMCLLHDYGVVIDAKWCPYGAYEETVESTDPNVLPKLGILAAAFGDSMPRALVIPHPEAIRALHPKVKDSQTVYMQIREARCVFHAPAIKPTVLSWAGDSRISCGTYSGQIIIWDAKTALKKGLKKDDKAAQSDSIILNTIVHDSAISGLVWRGMVDPVEYISTSLDGYMKICNSKDPFINMTFARSRAIMYKAVWMPQSDNICHNDADNMLHATHTGNTDYFKTGTRFFDSVGKLWDMSTCEPHTFLAASSADGMVRILNVHQLRRKGMQQTQRMVYALLYDKDTNKYTYVDGVRAMECDFNKFLPTRNRFVEAYYLISRVAWNPNRFASPWLASGAVSGLCRVDFTGVGHEWLMD</sequence>
<dbReference type="AlphaFoldDB" id="A0A163DSQ4"/>
<protein>
    <submittedName>
        <fullName evidence="4">Uncharacterized protein</fullName>
    </submittedName>
</protein>
<dbReference type="VEuPathDB" id="FungiDB:PHYBLDRAFT_187025"/>
<dbReference type="InterPro" id="IPR015943">
    <property type="entry name" value="WD40/YVTN_repeat-like_dom_sf"/>
</dbReference>
<dbReference type="InterPro" id="IPR036322">
    <property type="entry name" value="WD40_repeat_dom_sf"/>
</dbReference>
<dbReference type="PANTHER" id="PTHR15052:SF2">
    <property type="entry name" value="GENERAL TRANSCRIPTION FACTOR 3C POLYPEPTIDE 2"/>
    <property type="match status" value="1"/>
</dbReference>
<dbReference type="PANTHER" id="PTHR15052">
    <property type="entry name" value="RNA POLYMERASE III TRANSCRIPTION INITIATION FACTOR COMPLEX SUBUNIT"/>
    <property type="match status" value="1"/>
</dbReference>
<keyword evidence="5" id="KW-1185">Reference proteome</keyword>
<proteinExistence type="predicted"/>
<evidence type="ECO:0000256" key="2">
    <source>
        <dbReference type="ARBA" id="ARBA00023163"/>
    </source>
</evidence>
<comment type="subcellular location">
    <subcellularLocation>
        <location evidence="1">Nucleus</location>
    </subcellularLocation>
</comment>
<dbReference type="OrthoDB" id="4703at2759"/>
<dbReference type="STRING" id="763407.A0A163DSQ4"/>
<name>A0A163DSQ4_PHYB8</name>
<dbReference type="GO" id="GO:0006383">
    <property type="term" value="P:transcription by RNA polymerase III"/>
    <property type="evidence" value="ECO:0007669"/>
    <property type="project" value="TreeGrafter"/>
</dbReference>
<dbReference type="EMBL" id="KV440981">
    <property type="protein sequence ID" value="OAD73200.1"/>
    <property type="molecule type" value="Genomic_DNA"/>
</dbReference>
<accession>A0A163DSQ4</accession>
<dbReference type="Gene3D" id="2.130.10.10">
    <property type="entry name" value="YVTN repeat-like/Quinoprotein amine dehydrogenase"/>
    <property type="match status" value="1"/>
</dbReference>
<dbReference type="InParanoid" id="A0A163DSQ4"/>
<keyword evidence="3" id="KW-0539">Nucleus</keyword>
<evidence type="ECO:0000256" key="3">
    <source>
        <dbReference type="ARBA" id="ARBA00023242"/>
    </source>
</evidence>
<dbReference type="RefSeq" id="XP_018291240.1">
    <property type="nucleotide sequence ID" value="XM_018439317.1"/>
</dbReference>
<dbReference type="GO" id="GO:0000127">
    <property type="term" value="C:transcription factor TFIIIC complex"/>
    <property type="evidence" value="ECO:0007669"/>
    <property type="project" value="TreeGrafter"/>
</dbReference>
<dbReference type="InterPro" id="IPR052416">
    <property type="entry name" value="GTF3C_component"/>
</dbReference>
<reference evidence="5" key="1">
    <citation type="submission" date="2015-06" db="EMBL/GenBank/DDBJ databases">
        <title>Expansion of signal transduction pathways in fungi by whole-genome duplication.</title>
        <authorList>
            <consortium name="DOE Joint Genome Institute"/>
            <person name="Corrochano L.M."/>
            <person name="Kuo A."/>
            <person name="Marcet-Houben M."/>
            <person name="Polaino S."/>
            <person name="Salamov A."/>
            <person name="Villalobos J.M."/>
            <person name="Alvarez M.I."/>
            <person name="Avalos J."/>
            <person name="Benito E.P."/>
            <person name="Benoit I."/>
            <person name="Burger G."/>
            <person name="Camino L.P."/>
            <person name="Canovas D."/>
            <person name="Cerda-Olmedo E."/>
            <person name="Cheng J.-F."/>
            <person name="Dominguez A."/>
            <person name="Elias M."/>
            <person name="Eslava A.P."/>
            <person name="Glaser F."/>
            <person name="Grimwood J."/>
            <person name="Gutierrez G."/>
            <person name="Heitman J."/>
            <person name="Henrissat B."/>
            <person name="Iturriaga E.A."/>
            <person name="Lang B.F."/>
            <person name="Lavin J.L."/>
            <person name="Lee S."/>
            <person name="Li W."/>
            <person name="Lindquist E."/>
            <person name="Lopez-Garcia S."/>
            <person name="Luque E.M."/>
            <person name="Marcos A.T."/>
            <person name="Martin J."/>
            <person name="McCluskey K."/>
            <person name="Medina H.R."/>
            <person name="Miralles-Duran A."/>
            <person name="Miyazaki A."/>
            <person name="Munoz-Torres E."/>
            <person name="Oguiza J.A."/>
            <person name="Ohm R."/>
            <person name="Olmedo M."/>
            <person name="Orejas M."/>
            <person name="Ortiz-Castellanos L."/>
            <person name="Pisabarro A.G."/>
            <person name="Rodriguez-Romero J."/>
            <person name="Ruiz-Herrera J."/>
            <person name="Ruiz-Vazquez R."/>
            <person name="Sanz C."/>
            <person name="Schackwitz W."/>
            <person name="Schmutz J."/>
            <person name="Shahriari M."/>
            <person name="Shelest E."/>
            <person name="Silva-Franco F."/>
            <person name="Soanes D."/>
            <person name="Syed K."/>
            <person name="Tagua V.G."/>
            <person name="Talbot N.J."/>
            <person name="Thon M."/>
            <person name="De vries R.P."/>
            <person name="Wiebenga A."/>
            <person name="Yadav J.S."/>
            <person name="Braun E.L."/>
            <person name="Baker S."/>
            <person name="Garre V."/>
            <person name="Horwitz B."/>
            <person name="Torres-Martinez S."/>
            <person name="Idnurm A."/>
            <person name="Herrera-Estrella A."/>
            <person name="Gabaldon T."/>
            <person name="Grigoriev I.V."/>
        </authorList>
    </citation>
    <scope>NUCLEOTIDE SEQUENCE [LARGE SCALE GENOMIC DNA]</scope>
    <source>
        <strain evidence="5">NRRL 1555(-)</strain>
    </source>
</reference>
<dbReference type="FunCoup" id="A0A163DSQ4">
    <property type="interactions" value="1"/>
</dbReference>
<dbReference type="GeneID" id="29000223"/>
<dbReference type="Proteomes" id="UP000077315">
    <property type="component" value="Unassembled WGS sequence"/>
</dbReference>